<gene>
    <name evidence="24" type="ORF">BXYJ_LOCUS11946</name>
</gene>
<dbReference type="Gene3D" id="3.30.200.20">
    <property type="entry name" value="Phosphorylase Kinase, domain 1"/>
    <property type="match status" value="1"/>
</dbReference>
<dbReference type="Pfam" id="PF07714">
    <property type="entry name" value="PK_Tyr_Ser-Thr"/>
    <property type="match status" value="1"/>
</dbReference>
<organism evidence="24 25">
    <name type="scientific">Bursaphelenchus xylophilus</name>
    <name type="common">Pinewood nematode worm</name>
    <name type="synonym">Aphelenchoides xylophilus</name>
    <dbReference type="NCBI Taxonomy" id="6326"/>
    <lineage>
        <taxon>Eukaryota</taxon>
        <taxon>Metazoa</taxon>
        <taxon>Ecdysozoa</taxon>
        <taxon>Nematoda</taxon>
        <taxon>Chromadorea</taxon>
        <taxon>Rhabditida</taxon>
        <taxon>Tylenchina</taxon>
        <taxon>Tylenchomorpha</taxon>
        <taxon>Aphelenchoidea</taxon>
        <taxon>Aphelenchoididae</taxon>
        <taxon>Bursaphelenchus</taxon>
    </lineage>
</organism>
<evidence type="ECO:0000259" key="23">
    <source>
        <dbReference type="PROSITE" id="PS50060"/>
    </source>
</evidence>
<dbReference type="GO" id="GO:0005524">
    <property type="term" value="F:ATP binding"/>
    <property type="evidence" value="ECO:0007669"/>
    <property type="project" value="UniProtKB-UniRule"/>
</dbReference>
<evidence type="ECO:0000256" key="21">
    <source>
        <dbReference type="SAM" id="SignalP"/>
    </source>
</evidence>
<evidence type="ECO:0000256" key="15">
    <source>
        <dbReference type="ARBA" id="ARBA00023180"/>
    </source>
</evidence>
<dbReference type="EC" id="2.7.10.1" evidence="2"/>
<dbReference type="PROSITE" id="PS50068">
    <property type="entry name" value="LDLRA_2"/>
    <property type="match status" value="1"/>
</dbReference>
<dbReference type="PROSITE" id="PS00109">
    <property type="entry name" value="PROTEIN_KINASE_TYR"/>
    <property type="match status" value="1"/>
</dbReference>
<dbReference type="PROSITE" id="PS00107">
    <property type="entry name" value="PROTEIN_KINASE_ATP"/>
    <property type="match status" value="1"/>
</dbReference>
<evidence type="ECO:0000256" key="10">
    <source>
        <dbReference type="ARBA" id="ARBA00022989"/>
    </source>
</evidence>
<evidence type="ECO:0000256" key="16">
    <source>
        <dbReference type="ARBA" id="ARBA00051243"/>
    </source>
</evidence>
<evidence type="ECO:0000256" key="13">
    <source>
        <dbReference type="ARBA" id="ARBA00023157"/>
    </source>
</evidence>
<dbReference type="PROSITE" id="PS50060">
    <property type="entry name" value="MAM_2"/>
    <property type="match status" value="1"/>
</dbReference>
<keyword evidence="12" id="KW-0829">Tyrosine-protein kinase</keyword>
<dbReference type="SMR" id="A0A7I8X7Q8"/>
<feature type="binding site" evidence="18">
    <location>
        <position position="927"/>
    </location>
    <ligand>
        <name>ATP</name>
        <dbReference type="ChEBI" id="CHEBI:30616"/>
    </ligand>
</feature>
<feature type="chain" id="PRO_5036204493" description="receptor protein-tyrosine kinase" evidence="21">
    <location>
        <begin position="23"/>
        <end position="1335"/>
    </location>
</feature>
<keyword evidence="3" id="KW-1003">Cell membrane</keyword>
<name>A0A7I8X7Q8_BURXY</name>
<dbReference type="Gene3D" id="2.60.120.200">
    <property type="match status" value="2"/>
</dbReference>
<dbReference type="GO" id="GO:0007169">
    <property type="term" value="P:cell surface receptor protein tyrosine kinase signaling pathway"/>
    <property type="evidence" value="ECO:0007669"/>
    <property type="project" value="TreeGrafter"/>
</dbReference>
<keyword evidence="6 21" id="KW-0732">Signal</keyword>
<keyword evidence="5 20" id="KW-0812">Transmembrane</keyword>
<evidence type="ECO:0000256" key="18">
    <source>
        <dbReference type="PROSITE-ProRule" id="PRU10141"/>
    </source>
</evidence>
<dbReference type="InterPro" id="IPR017441">
    <property type="entry name" value="Protein_kinase_ATP_BS"/>
</dbReference>
<dbReference type="Proteomes" id="UP000582659">
    <property type="component" value="Unassembled WGS sequence"/>
</dbReference>
<dbReference type="GO" id="GO:0004714">
    <property type="term" value="F:transmembrane receptor protein tyrosine kinase activity"/>
    <property type="evidence" value="ECO:0007669"/>
    <property type="project" value="UniProtKB-EC"/>
</dbReference>
<evidence type="ECO:0000256" key="6">
    <source>
        <dbReference type="ARBA" id="ARBA00022729"/>
    </source>
</evidence>
<keyword evidence="13" id="KW-1015">Disulfide bond</keyword>
<dbReference type="InterPro" id="IPR000998">
    <property type="entry name" value="MAM_dom"/>
</dbReference>
<evidence type="ECO:0000259" key="22">
    <source>
        <dbReference type="PROSITE" id="PS50011"/>
    </source>
</evidence>
<feature type="region of interest" description="Disordered" evidence="19">
    <location>
        <begin position="1174"/>
        <end position="1227"/>
    </location>
</feature>
<keyword evidence="8" id="KW-0418">Kinase</keyword>
<dbReference type="InterPro" id="IPR055163">
    <property type="entry name" value="ALK/LTK-like_GRD"/>
</dbReference>
<evidence type="ECO:0000256" key="9">
    <source>
        <dbReference type="ARBA" id="ARBA00022840"/>
    </source>
</evidence>
<evidence type="ECO:0000256" key="14">
    <source>
        <dbReference type="ARBA" id="ARBA00023170"/>
    </source>
</evidence>
<evidence type="ECO:0000256" key="11">
    <source>
        <dbReference type="ARBA" id="ARBA00023136"/>
    </source>
</evidence>
<dbReference type="SMART" id="SM00219">
    <property type="entry name" value="TyrKc"/>
    <property type="match status" value="1"/>
</dbReference>
<comment type="caution">
    <text evidence="17">Lacks conserved residue(s) required for the propagation of feature annotation.</text>
</comment>
<dbReference type="PANTHER" id="PTHR24416">
    <property type="entry name" value="TYROSINE-PROTEIN KINASE RECEPTOR"/>
    <property type="match status" value="1"/>
</dbReference>
<comment type="catalytic activity">
    <reaction evidence="16">
        <text>L-tyrosyl-[protein] + ATP = O-phospho-L-tyrosyl-[protein] + ADP + H(+)</text>
        <dbReference type="Rhea" id="RHEA:10596"/>
        <dbReference type="Rhea" id="RHEA-COMP:10136"/>
        <dbReference type="Rhea" id="RHEA-COMP:20101"/>
        <dbReference type="ChEBI" id="CHEBI:15378"/>
        <dbReference type="ChEBI" id="CHEBI:30616"/>
        <dbReference type="ChEBI" id="CHEBI:46858"/>
        <dbReference type="ChEBI" id="CHEBI:61978"/>
        <dbReference type="ChEBI" id="CHEBI:456216"/>
        <dbReference type="EC" id="2.7.10.1"/>
    </reaction>
</comment>
<dbReference type="InterPro" id="IPR011009">
    <property type="entry name" value="Kinase-like_dom_sf"/>
</dbReference>
<feature type="domain" description="Protein kinase" evidence="22">
    <location>
        <begin position="896"/>
        <end position="1172"/>
    </location>
</feature>
<dbReference type="GO" id="GO:0043235">
    <property type="term" value="C:receptor complex"/>
    <property type="evidence" value="ECO:0007669"/>
    <property type="project" value="TreeGrafter"/>
</dbReference>
<feature type="compositionally biased region" description="Polar residues" evidence="19">
    <location>
        <begin position="1186"/>
        <end position="1224"/>
    </location>
</feature>
<comment type="caution">
    <text evidence="24">The sequence shown here is derived from an EMBL/GenBank/DDBJ whole genome shotgun (WGS) entry which is preliminary data.</text>
</comment>
<evidence type="ECO:0000256" key="8">
    <source>
        <dbReference type="ARBA" id="ARBA00022777"/>
    </source>
</evidence>
<dbReference type="PANTHER" id="PTHR24416:SF604">
    <property type="entry name" value="RECEPTOR PROTEIN-TYROSINE KINASE"/>
    <property type="match status" value="1"/>
</dbReference>
<proteinExistence type="predicted"/>
<dbReference type="InterPro" id="IPR008266">
    <property type="entry name" value="Tyr_kinase_AS"/>
</dbReference>
<dbReference type="PRINTS" id="PR00109">
    <property type="entry name" value="TYRKINASE"/>
</dbReference>
<sequence>MVWGYFLLIGLISAEICNFENGQTCELWKFTNSKDVDNEGTPGKFNKNENFRVVVGSGFNNSNHYAYFSSSEPKKFIPMVISSYFQHTVSTCELIFKHQVHGLPGSELLVTTQHLDHKPMLEFDDNDEDKEDWIRPTFRASYRPTREGQERWIQSRVAIGQILYPTRIRIECHSAKQQKDPNIQNVECRVDDIHLENCDEEVWTPDSCSSKQSKKYLCSKGDQSKCIDYADVCDMIPECEADEDEDDLINKCDQVPPGARCDFEMDSESGCPEWKFQKGQNNSRYLKRISLDDTKKVNPHGLPPDGYFHHGTHRKTGHFLFFSTFGAEFERQNTGEVFYISAISPVFQPTSPKTNEIGASEYRACMVRFFFCHTGASTFQLMLERGDKKEVLWTPPKTTGASPCTWQKATAVIPHQSVKYRLKLAFAKLYKQPLSVAIDDFTMTPMCFSEESSWDTKYLPDSLRLDSLKKINDSIRDSWIIKKDGEYYIELYGAAGGKFNVKDDNNNGGAVKTTLQLAKGQEIRLILGQQGESPCGKGLDGSLLNITNKVTYAKIFNSVCSDTYGDVDLLRKDVHNLFGTGGGGASALFIDSKLSIVAGGGGGVIPDVIPSTEEIDARGGVAIKDQKADDSQNWASGYGFSFNPKFNHNSTCLDCRKMNGRSEGPHVIGGSCPRSRIWNITGGLGGGGASCGPGAGGGGGIIGGKFGYKANGSGGSSAVLLKDVKADYAIGIHNGNGRIVIMRCSLPCPTNSSCRFESNELGTPPKPFCLCINGKETDQNGDCSSMSLLELLGVWSKEVVGLNSPFAFLVIFAFFLILILFLVILFLSCRRGGLLYYMKKYKICWTRNKRHNQDFGGMEMSDTIDSRIRMSDRITPNPIYERLTMMELPQISRHFLQLKQSIGHGAFGEVYEGLFILDGRTTKVAVKTLPMGSNPETDMDFESEARLLNHFDHPNIVKFYGVSFEKLPKYIILEYLEGGDLRNFLREQRPKPDQKSEDAQLKMVDLLNMALDVAYGCEYLEQSKFIHRDIAARNCLLTSKGPDRMVKIADFGMARDIFSQEYYRKGGRAFLAVKWMPPEAFLDGIFNSKTDVWAYGVLLWEIFSMGYMPYTMKANQDVMQLVVAGGRLEPPVGCPQEIYNEMLCCWHTESEARPNFTELVSFFTMLASDPMMANLPLPPTLHRQRQNTPSETSSSLNPTEEVGTSQATASTVMSESTTNSSIHSMPTKGEGVSFNVFPPYESRCSKPLMELRTRPQFSNREPSLSSHDDSTLHDTCSVKQSPYKIEREFFPKLPDVQSSFPAEPPPTPPPRAMKRTSPKESASSPCFGGSDSPMV</sequence>
<keyword evidence="7 18" id="KW-0547">Nucleotide-binding</keyword>
<evidence type="ECO:0000256" key="3">
    <source>
        <dbReference type="ARBA" id="ARBA00022475"/>
    </source>
</evidence>
<keyword evidence="9 18" id="KW-0067">ATP-binding</keyword>
<evidence type="ECO:0000256" key="2">
    <source>
        <dbReference type="ARBA" id="ARBA00011902"/>
    </source>
</evidence>
<feature type="region of interest" description="Disordered" evidence="19">
    <location>
        <begin position="1291"/>
        <end position="1335"/>
    </location>
</feature>
<dbReference type="InterPro" id="IPR020635">
    <property type="entry name" value="Tyr_kinase_cat_dom"/>
</dbReference>
<keyword evidence="14" id="KW-0675">Receptor</keyword>
<accession>A0A7I8X7Q8</accession>
<evidence type="ECO:0000256" key="4">
    <source>
        <dbReference type="ARBA" id="ARBA00022679"/>
    </source>
</evidence>
<evidence type="ECO:0000256" key="17">
    <source>
        <dbReference type="PROSITE-ProRule" id="PRU00124"/>
    </source>
</evidence>
<dbReference type="GO" id="GO:0005886">
    <property type="term" value="C:plasma membrane"/>
    <property type="evidence" value="ECO:0007669"/>
    <property type="project" value="UniProtKB-SubCell"/>
</dbReference>
<reference evidence="24" key="1">
    <citation type="submission" date="2020-09" db="EMBL/GenBank/DDBJ databases">
        <authorList>
            <person name="Kikuchi T."/>
        </authorList>
    </citation>
    <scope>NUCLEOTIDE SEQUENCE</scope>
    <source>
        <strain evidence="24">Ka4C1</strain>
    </source>
</reference>
<dbReference type="InterPro" id="IPR001245">
    <property type="entry name" value="Ser-Thr/Tyr_kinase_cat_dom"/>
</dbReference>
<feature type="transmembrane region" description="Helical" evidence="20">
    <location>
        <begin position="1092"/>
        <end position="1110"/>
    </location>
</feature>
<dbReference type="SUPFAM" id="SSF56112">
    <property type="entry name" value="Protein kinase-like (PK-like)"/>
    <property type="match status" value="1"/>
</dbReference>
<evidence type="ECO:0000256" key="1">
    <source>
        <dbReference type="ARBA" id="ARBA00004251"/>
    </source>
</evidence>
<dbReference type="EMBL" id="CAJFDI010000005">
    <property type="protein sequence ID" value="CAD5231850.1"/>
    <property type="molecule type" value="Genomic_DNA"/>
</dbReference>
<evidence type="ECO:0000256" key="5">
    <source>
        <dbReference type="ARBA" id="ARBA00022692"/>
    </source>
</evidence>
<comment type="subcellular location">
    <subcellularLocation>
        <location evidence="1">Cell membrane</location>
        <topology evidence="1">Single-pass type I membrane protein</topology>
    </subcellularLocation>
</comment>
<feature type="signal peptide" evidence="21">
    <location>
        <begin position="1"/>
        <end position="22"/>
    </location>
</feature>
<evidence type="ECO:0000256" key="20">
    <source>
        <dbReference type="SAM" id="Phobius"/>
    </source>
</evidence>
<dbReference type="PROSITE" id="PS50011">
    <property type="entry name" value="PROTEIN_KINASE_DOM"/>
    <property type="match status" value="1"/>
</dbReference>
<evidence type="ECO:0000313" key="25">
    <source>
        <dbReference type="Proteomes" id="UP000659654"/>
    </source>
</evidence>
<dbReference type="InterPro" id="IPR050122">
    <property type="entry name" value="RTK"/>
</dbReference>
<keyword evidence="4" id="KW-0808">Transferase</keyword>
<dbReference type="InterPro" id="IPR002172">
    <property type="entry name" value="LDrepeatLR_classA_rpt"/>
</dbReference>
<keyword evidence="15" id="KW-0325">Glycoprotein</keyword>
<evidence type="ECO:0000256" key="12">
    <source>
        <dbReference type="ARBA" id="ARBA00023137"/>
    </source>
</evidence>
<keyword evidence="11 20" id="KW-0472">Membrane</keyword>
<feature type="compositionally biased region" description="Pro residues" evidence="19">
    <location>
        <begin position="1302"/>
        <end position="1311"/>
    </location>
</feature>
<dbReference type="InterPro" id="IPR000719">
    <property type="entry name" value="Prot_kinase_dom"/>
</dbReference>
<dbReference type="OrthoDB" id="73209at2759"/>
<protein>
    <recommendedName>
        <fullName evidence="2">receptor protein-tyrosine kinase</fullName>
        <ecNumber evidence="2">2.7.10.1</ecNumber>
    </recommendedName>
</protein>
<evidence type="ECO:0000256" key="19">
    <source>
        <dbReference type="SAM" id="MobiDB-lite"/>
    </source>
</evidence>
<keyword evidence="10 20" id="KW-1133">Transmembrane helix</keyword>
<evidence type="ECO:0000256" key="7">
    <source>
        <dbReference type="ARBA" id="ARBA00022741"/>
    </source>
</evidence>
<keyword evidence="25" id="KW-1185">Reference proteome</keyword>
<evidence type="ECO:0000313" key="24">
    <source>
        <dbReference type="EMBL" id="CAD5231850.1"/>
    </source>
</evidence>
<feature type="region of interest" description="Disordered" evidence="19">
    <location>
        <begin position="1254"/>
        <end position="1275"/>
    </location>
</feature>
<dbReference type="Gene3D" id="1.10.510.10">
    <property type="entry name" value="Transferase(Phosphotransferase) domain 1"/>
    <property type="match status" value="1"/>
</dbReference>
<feature type="transmembrane region" description="Helical" evidence="20">
    <location>
        <begin position="806"/>
        <end position="829"/>
    </location>
</feature>
<feature type="domain" description="MAM" evidence="23">
    <location>
        <begin position="259"/>
        <end position="449"/>
    </location>
</feature>
<dbReference type="EMBL" id="CAJFCV020000005">
    <property type="protein sequence ID" value="CAG9123370.1"/>
    <property type="molecule type" value="Genomic_DNA"/>
</dbReference>
<dbReference type="Proteomes" id="UP000659654">
    <property type="component" value="Unassembled WGS sequence"/>
</dbReference>
<dbReference type="Pfam" id="PF12810">
    <property type="entry name" value="ALK_LTK_GRD"/>
    <property type="match status" value="1"/>
</dbReference>
<dbReference type="FunFam" id="1.10.510.10:FF:000113">
    <property type="entry name" value="Tyrosine-protein kinase receptor"/>
    <property type="match status" value="1"/>
</dbReference>
<dbReference type="GO" id="GO:0045664">
    <property type="term" value="P:regulation of neuron differentiation"/>
    <property type="evidence" value="ECO:0007669"/>
    <property type="project" value="TreeGrafter"/>
</dbReference>